<accession>A0A914VPA8</accession>
<keyword evidence="7" id="KW-0479">Metal-binding</keyword>
<feature type="binding site" evidence="7">
    <location>
        <position position="117"/>
    </location>
    <ligand>
        <name>Fe cation</name>
        <dbReference type="ChEBI" id="CHEBI:24875"/>
        <label>2</label>
    </ligand>
</feature>
<dbReference type="WBParaSite" id="PSAMB.scaffold2255size24320.g17075.t1">
    <property type="protein sequence ID" value="PSAMB.scaffold2255size24320.g17075.t1"/>
    <property type="gene ID" value="PSAMB.scaffold2255size24320.g17075"/>
</dbReference>
<keyword evidence="6 7" id="KW-0408">Iron</keyword>
<dbReference type="InterPro" id="IPR004843">
    <property type="entry name" value="Calcineurin-like_PHP"/>
</dbReference>
<dbReference type="SUPFAM" id="SSF56300">
    <property type="entry name" value="Metallo-dependent phosphatases"/>
    <property type="match status" value="1"/>
</dbReference>
<evidence type="ECO:0000259" key="9">
    <source>
        <dbReference type="Pfam" id="PF00149"/>
    </source>
</evidence>
<feature type="binding site" evidence="7">
    <location>
        <position position="225"/>
    </location>
    <ligand>
        <name>Fe cation</name>
        <dbReference type="ChEBI" id="CHEBI:24875"/>
        <label>2</label>
    </ligand>
</feature>
<feature type="binding site" evidence="7">
    <location>
        <position position="260"/>
    </location>
    <ligand>
        <name>Fe cation</name>
        <dbReference type="ChEBI" id="CHEBI:24875"/>
        <label>2</label>
    </ligand>
</feature>
<evidence type="ECO:0000256" key="8">
    <source>
        <dbReference type="SAM" id="SignalP"/>
    </source>
</evidence>
<dbReference type="Pfam" id="PF00149">
    <property type="entry name" value="Metallophos"/>
    <property type="match status" value="1"/>
</dbReference>
<dbReference type="AlphaFoldDB" id="A0A914VPA8"/>
<comment type="cofactor">
    <cofactor evidence="7">
        <name>Fe cation</name>
        <dbReference type="ChEBI" id="CHEBI:24875"/>
    </cofactor>
    <text evidence="7">Binds 2 iron ions per subunit.</text>
</comment>
<evidence type="ECO:0000256" key="7">
    <source>
        <dbReference type="PIRSR" id="PIRSR000898-1"/>
    </source>
</evidence>
<protein>
    <recommendedName>
        <fullName evidence="3 6">Tartrate-resistant acid phosphatase type 5</fullName>
        <ecNumber evidence="2 6">3.1.3.2</ecNumber>
    </recommendedName>
</protein>
<dbReference type="Proteomes" id="UP000887566">
    <property type="component" value="Unplaced"/>
</dbReference>
<keyword evidence="5 6" id="KW-0378">Hydrolase</keyword>
<feature type="chain" id="PRO_5037366420" description="Tartrate-resistant acid phosphatase type 5" evidence="8">
    <location>
        <begin position="20"/>
        <end position="360"/>
    </location>
</feature>
<dbReference type="Gene3D" id="3.60.21.10">
    <property type="match status" value="1"/>
</dbReference>
<dbReference type="InterPro" id="IPR051558">
    <property type="entry name" value="Metallophosphoesterase_PAP"/>
</dbReference>
<evidence type="ECO:0000313" key="10">
    <source>
        <dbReference type="Proteomes" id="UP000887566"/>
    </source>
</evidence>
<feature type="signal peptide" evidence="8">
    <location>
        <begin position="1"/>
        <end position="19"/>
    </location>
</feature>
<organism evidence="10 11">
    <name type="scientific">Plectus sambesii</name>
    <dbReference type="NCBI Taxonomy" id="2011161"/>
    <lineage>
        <taxon>Eukaryota</taxon>
        <taxon>Metazoa</taxon>
        <taxon>Ecdysozoa</taxon>
        <taxon>Nematoda</taxon>
        <taxon>Chromadorea</taxon>
        <taxon>Plectida</taxon>
        <taxon>Plectina</taxon>
        <taxon>Plectoidea</taxon>
        <taxon>Plectidae</taxon>
        <taxon>Plectus</taxon>
    </lineage>
</organism>
<feature type="binding site" evidence="7">
    <location>
        <position position="262"/>
    </location>
    <ligand>
        <name>Fe cation</name>
        <dbReference type="ChEBI" id="CHEBI:24875"/>
        <label>1</label>
    </ligand>
</feature>
<feature type="binding site" evidence="7">
    <location>
        <position position="79"/>
    </location>
    <ligand>
        <name>Fe cation</name>
        <dbReference type="ChEBI" id="CHEBI:24875"/>
        <label>2</label>
    </ligand>
</feature>
<evidence type="ECO:0000256" key="1">
    <source>
        <dbReference type="ARBA" id="ARBA00000032"/>
    </source>
</evidence>
<dbReference type="CDD" id="cd07378">
    <property type="entry name" value="MPP_ACP5"/>
    <property type="match status" value="1"/>
</dbReference>
<evidence type="ECO:0000256" key="5">
    <source>
        <dbReference type="ARBA" id="ARBA00022801"/>
    </source>
</evidence>
<feature type="domain" description="Calcineurin-like phosphoesterase" evidence="9">
    <location>
        <begin position="35"/>
        <end position="263"/>
    </location>
</feature>
<sequence length="360" mass="41079">MKLFVALLVCIFAILQIDANQCTDSVCVVDDQSLRFFAIGDFGGEPIWPWYSPVQNDIAKAMEKLGTERNTHFQIELGDNFYTTGVTDVNDKRWKDTFEDIYVGDAMQRPWYVIAGNHDHVGKVEAEVEYTKMSNRWVFPDVNYTIKYQIGQGAQAKLVQFVMFDAILLTGSMPPDYSWWDKAMKLIGRKKRYDPSDKDQSEIMWTWIEQQLQQSTADYLFVMGHYPIFSIGEHGPNQILVDRMIPLLHKYHVTMYMNGHDHSLQHFQLTQNDSQGKPYMVDYVVNGAGSRGDHSTAHESDVPAGALKWHYPTGWDGGIGGLGFTDGGFTYFEINAQQGQLQFLDKDGGQKHSITFSPRK</sequence>
<reference evidence="11" key="1">
    <citation type="submission" date="2022-11" db="UniProtKB">
        <authorList>
            <consortium name="WormBaseParasite"/>
        </authorList>
    </citation>
    <scope>IDENTIFICATION</scope>
</reference>
<dbReference type="GO" id="GO:0046872">
    <property type="term" value="F:metal ion binding"/>
    <property type="evidence" value="ECO:0007669"/>
    <property type="project" value="UniProtKB-KW"/>
</dbReference>
<dbReference type="InterPro" id="IPR029052">
    <property type="entry name" value="Metallo-depent_PP-like"/>
</dbReference>
<name>A0A914VPA8_9BILA</name>
<keyword evidence="10" id="KW-1185">Reference proteome</keyword>
<evidence type="ECO:0000256" key="4">
    <source>
        <dbReference type="ARBA" id="ARBA00022729"/>
    </source>
</evidence>
<comment type="catalytic activity">
    <reaction evidence="1 6">
        <text>a phosphate monoester + H2O = an alcohol + phosphate</text>
        <dbReference type="Rhea" id="RHEA:15017"/>
        <dbReference type="ChEBI" id="CHEBI:15377"/>
        <dbReference type="ChEBI" id="CHEBI:30879"/>
        <dbReference type="ChEBI" id="CHEBI:43474"/>
        <dbReference type="ChEBI" id="CHEBI:67140"/>
        <dbReference type="EC" id="3.1.3.2"/>
    </reaction>
</comment>
<proteinExistence type="predicted"/>
<dbReference type="PANTHER" id="PTHR10161:SF14">
    <property type="entry name" value="TARTRATE-RESISTANT ACID PHOSPHATASE TYPE 5"/>
    <property type="match status" value="1"/>
</dbReference>
<keyword evidence="4 8" id="KW-0732">Signal</keyword>
<feature type="binding site" evidence="7">
    <location>
        <position position="41"/>
    </location>
    <ligand>
        <name>Fe cation</name>
        <dbReference type="ChEBI" id="CHEBI:24875"/>
        <label>1</label>
    </ligand>
</feature>
<feature type="binding site" evidence="7">
    <location>
        <position position="82"/>
    </location>
    <ligand>
        <name>Fe cation</name>
        <dbReference type="ChEBI" id="CHEBI:24875"/>
        <label>1</label>
    </ligand>
</feature>
<evidence type="ECO:0000256" key="3">
    <source>
        <dbReference type="ARBA" id="ARBA00015822"/>
    </source>
</evidence>
<feature type="binding site" evidence="7">
    <location>
        <position position="79"/>
    </location>
    <ligand>
        <name>Fe cation</name>
        <dbReference type="ChEBI" id="CHEBI:24875"/>
        <label>1</label>
    </ligand>
</feature>
<dbReference type="InterPro" id="IPR024927">
    <property type="entry name" value="Acid_PPase"/>
</dbReference>
<evidence type="ECO:0000256" key="6">
    <source>
        <dbReference type="PIRNR" id="PIRNR000898"/>
    </source>
</evidence>
<dbReference type="PIRSF" id="PIRSF000898">
    <property type="entry name" value="Acid_Ptase_5"/>
    <property type="match status" value="1"/>
</dbReference>
<dbReference type="PANTHER" id="PTHR10161">
    <property type="entry name" value="TARTRATE-RESISTANT ACID PHOSPHATASE TYPE 5"/>
    <property type="match status" value="1"/>
</dbReference>
<evidence type="ECO:0000256" key="2">
    <source>
        <dbReference type="ARBA" id="ARBA00012646"/>
    </source>
</evidence>
<dbReference type="GO" id="GO:0003993">
    <property type="term" value="F:acid phosphatase activity"/>
    <property type="evidence" value="ECO:0007669"/>
    <property type="project" value="UniProtKB-UniRule"/>
</dbReference>
<dbReference type="EC" id="3.1.3.2" evidence="2 6"/>
<evidence type="ECO:0000313" key="11">
    <source>
        <dbReference type="WBParaSite" id="PSAMB.scaffold2255size24320.g17075.t1"/>
    </source>
</evidence>